<evidence type="ECO:0000256" key="5">
    <source>
        <dbReference type="ARBA" id="ARBA00023295"/>
    </source>
</evidence>
<dbReference type="EC" id="3.2.1.52" evidence="3"/>
<organism evidence="7 8">
    <name type="scientific">Protochlamydia amoebophila (strain UWE25)</name>
    <dbReference type="NCBI Taxonomy" id="264201"/>
    <lineage>
        <taxon>Bacteria</taxon>
        <taxon>Pseudomonadati</taxon>
        <taxon>Chlamydiota</taxon>
        <taxon>Chlamydiia</taxon>
        <taxon>Parachlamydiales</taxon>
        <taxon>Parachlamydiaceae</taxon>
        <taxon>Candidatus Protochlamydia</taxon>
    </lineage>
</organism>
<keyword evidence="5" id="KW-0326">Glycosidase</keyword>
<evidence type="ECO:0000313" key="8">
    <source>
        <dbReference type="Proteomes" id="UP000000529"/>
    </source>
</evidence>
<dbReference type="AlphaFoldDB" id="Q6MA50"/>
<protein>
    <recommendedName>
        <fullName evidence="3">beta-N-acetylhexosaminidase</fullName>
        <ecNumber evidence="3">3.2.1.52</ecNumber>
    </recommendedName>
</protein>
<dbReference type="InterPro" id="IPR050226">
    <property type="entry name" value="NagZ_Beta-hexosaminidase"/>
</dbReference>
<comment type="catalytic activity">
    <reaction evidence="1">
        <text>Hydrolysis of terminal non-reducing N-acetyl-D-hexosamine residues in N-acetyl-beta-D-hexosaminides.</text>
        <dbReference type="EC" id="3.2.1.52"/>
    </reaction>
</comment>
<dbReference type="InterPro" id="IPR001764">
    <property type="entry name" value="Glyco_hydro_3_N"/>
</dbReference>
<keyword evidence="8" id="KW-1185">Reference proteome</keyword>
<dbReference type="CAZy" id="GH3">
    <property type="family name" value="Glycoside Hydrolase Family 3"/>
</dbReference>
<dbReference type="HOGENOM" id="CLU_008392_5_3_0"/>
<dbReference type="Proteomes" id="UP000000529">
    <property type="component" value="Chromosome"/>
</dbReference>
<dbReference type="PRINTS" id="PR00133">
    <property type="entry name" value="GLHYDRLASE3"/>
</dbReference>
<accession>Q6MA50</accession>
<comment type="similarity">
    <text evidence="2">Belongs to the glycosyl hydrolase 3 family.</text>
</comment>
<evidence type="ECO:0000256" key="3">
    <source>
        <dbReference type="ARBA" id="ARBA00012663"/>
    </source>
</evidence>
<name>Q6MA50_PARUW</name>
<evidence type="ECO:0000259" key="6">
    <source>
        <dbReference type="Pfam" id="PF00933"/>
    </source>
</evidence>
<dbReference type="EMBL" id="BX908798">
    <property type="protein sequence ID" value="CAF24549.1"/>
    <property type="molecule type" value="Genomic_DNA"/>
</dbReference>
<proteinExistence type="inferred from homology"/>
<evidence type="ECO:0000256" key="2">
    <source>
        <dbReference type="ARBA" id="ARBA00005336"/>
    </source>
</evidence>
<gene>
    <name evidence="7" type="ORF">PC_RS08750</name>
</gene>
<dbReference type="KEGG" id="pcu:PC_RS08750"/>
<dbReference type="GO" id="GO:0004563">
    <property type="term" value="F:beta-N-acetylhexosaminidase activity"/>
    <property type="evidence" value="ECO:0007669"/>
    <property type="project" value="UniProtKB-EC"/>
</dbReference>
<sequence length="550" mass="61735">MFTIISKKFPFIYKKNLLLLFFLFVSLKAENTVPKLEDLTLEEKIGQLLIVHFRGEDCNKEALQMIYEAHVGGVIYYPWSNGLNSPLQIQHLSAHLQAAAFQKKNKIPLLISVDQEGGVVNRLTKGMTLFPGNYALGQTKDPQLAFEYASASANELLAMGINMNLAPVIDVNTQPCNPVIGIRSFSTCPDEIVRFGSKVVEGFNKAGLIATLKHFPGHGDTNSDSHHTLPIVNKTLVELEKVELVPFKALASQTPVVMTAHLLVPALDALNCVTFSKSAIDVLRKEIGEKGIILTDSLVMQGVLQDGKTVEQAALKSLQAGHDLLLLGGKRLLNESSEFELEAKDVLKIHQFLVNAVRQNLISEARIDISVKRILALKESYHLFQSEEDDLQLRRRELSLQKNQALAKNIAEKALHNLNEDLKISFQNPRVTLIAPDILKEELEKTDWLTPNQNVQVILFDANLKEFQTVLEKCQEINVCVFFFYNHKKYPNHLDFFNFIKAHKNSEMIAVVVADSNIQHDLADVTLYTYSPCAVSLQCAKEYLMTIFEE</sequence>
<dbReference type="Pfam" id="PF00933">
    <property type="entry name" value="Glyco_hydro_3"/>
    <property type="match status" value="1"/>
</dbReference>
<keyword evidence="4" id="KW-0378">Hydrolase</keyword>
<dbReference type="PANTHER" id="PTHR30480">
    <property type="entry name" value="BETA-HEXOSAMINIDASE-RELATED"/>
    <property type="match status" value="1"/>
</dbReference>
<dbReference type="GO" id="GO:0009254">
    <property type="term" value="P:peptidoglycan turnover"/>
    <property type="evidence" value="ECO:0007669"/>
    <property type="project" value="TreeGrafter"/>
</dbReference>
<dbReference type="SUPFAM" id="SSF51445">
    <property type="entry name" value="(Trans)glycosidases"/>
    <property type="match status" value="1"/>
</dbReference>
<feature type="domain" description="Glycoside hydrolase family 3 N-terminal" evidence="6">
    <location>
        <begin position="40"/>
        <end position="376"/>
    </location>
</feature>
<dbReference type="PANTHER" id="PTHR30480:SF13">
    <property type="entry name" value="BETA-HEXOSAMINIDASE"/>
    <property type="match status" value="1"/>
</dbReference>
<dbReference type="InterPro" id="IPR017853">
    <property type="entry name" value="GH"/>
</dbReference>
<dbReference type="Gene3D" id="3.20.20.300">
    <property type="entry name" value="Glycoside hydrolase, family 3, N-terminal domain"/>
    <property type="match status" value="1"/>
</dbReference>
<evidence type="ECO:0000256" key="4">
    <source>
        <dbReference type="ARBA" id="ARBA00022801"/>
    </source>
</evidence>
<dbReference type="GO" id="GO:0005975">
    <property type="term" value="P:carbohydrate metabolic process"/>
    <property type="evidence" value="ECO:0007669"/>
    <property type="project" value="InterPro"/>
</dbReference>
<dbReference type="InterPro" id="IPR036962">
    <property type="entry name" value="Glyco_hydro_3_N_sf"/>
</dbReference>
<evidence type="ECO:0000313" key="7">
    <source>
        <dbReference type="EMBL" id="CAF24549.1"/>
    </source>
</evidence>
<dbReference type="eggNOG" id="COG1472">
    <property type="taxonomic scope" value="Bacteria"/>
</dbReference>
<dbReference type="STRING" id="264201.pc1825"/>
<reference evidence="7 8" key="1">
    <citation type="journal article" date="2004" name="Science">
        <title>Illuminating the evolutionary history of chlamydiae.</title>
        <authorList>
            <person name="Horn M."/>
            <person name="Collingro A."/>
            <person name="Schmitz-Esser S."/>
            <person name="Beier C.L."/>
            <person name="Purkhold U."/>
            <person name="Fartmann B."/>
            <person name="Brandt P."/>
            <person name="Nyakatura G.J."/>
            <person name="Droege M."/>
            <person name="Frishman D."/>
            <person name="Rattei T."/>
            <person name="Mewes H."/>
            <person name="Wagner M."/>
        </authorList>
    </citation>
    <scope>NUCLEOTIDE SEQUENCE [LARGE SCALE GENOMIC DNA]</scope>
    <source>
        <strain evidence="7 8">UWE25</strain>
    </source>
</reference>
<dbReference type="OrthoDB" id="9805821at2"/>
<evidence type="ECO:0000256" key="1">
    <source>
        <dbReference type="ARBA" id="ARBA00001231"/>
    </source>
</evidence>
<dbReference type="RefSeq" id="WP_011176370.1">
    <property type="nucleotide sequence ID" value="NC_005861.2"/>
</dbReference>